<organism evidence="6 7">
    <name type="scientific">Coccidioides immitis RMSCC 2394</name>
    <dbReference type="NCBI Taxonomy" id="404692"/>
    <lineage>
        <taxon>Eukaryota</taxon>
        <taxon>Fungi</taxon>
        <taxon>Dikarya</taxon>
        <taxon>Ascomycota</taxon>
        <taxon>Pezizomycotina</taxon>
        <taxon>Eurotiomycetes</taxon>
        <taxon>Eurotiomycetidae</taxon>
        <taxon>Onygenales</taxon>
        <taxon>Onygenaceae</taxon>
        <taxon>Coccidioides</taxon>
    </lineage>
</organism>
<keyword evidence="3" id="KW-0560">Oxidoreductase</keyword>
<dbReference type="GO" id="GO:0016491">
    <property type="term" value="F:oxidoreductase activity"/>
    <property type="evidence" value="ECO:0007669"/>
    <property type="project" value="UniProtKB-KW"/>
</dbReference>
<evidence type="ECO:0000256" key="3">
    <source>
        <dbReference type="ARBA" id="ARBA00023002"/>
    </source>
</evidence>
<accession>A0A0J6Y281</accession>
<evidence type="ECO:0000313" key="6">
    <source>
        <dbReference type="EMBL" id="KMP01089.1"/>
    </source>
</evidence>
<comment type="similarity">
    <text evidence="1 5">Belongs to the short-chain dehydrogenases/reductases (SDR) family.</text>
</comment>
<dbReference type="AlphaFoldDB" id="A0A0J6Y281"/>
<gene>
    <name evidence="6" type="ORF">CIRG_01229</name>
</gene>
<keyword evidence="2" id="KW-0521">NADP</keyword>
<dbReference type="PANTHER" id="PTHR44196:SF1">
    <property type="entry name" value="DEHYDROGENASE_REDUCTASE SDR FAMILY MEMBER 7B"/>
    <property type="match status" value="1"/>
</dbReference>
<dbReference type="Pfam" id="PF00106">
    <property type="entry name" value="adh_short"/>
    <property type="match status" value="1"/>
</dbReference>
<comment type="function">
    <text evidence="4">Putative oxidoreductase.</text>
</comment>
<proteinExistence type="inferred from homology"/>
<dbReference type="CDD" id="cd05233">
    <property type="entry name" value="SDR_c"/>
    <property type="match status" value="1"/>
</dbReference>
<dbReference type="PROSITE" id="PS00061">
    <property type="entry name" value="ADH_SHORT"/>
    <property type="match status" value="1"/>
</dbReference>
<sequence length="284" mass="31089">MEVSPALFRPKYHREPYAALNSTAAAGKVVVITGGGSGIGRATAKTFAESSAKAIVLLGRRESRLLETKRDLEAIFGKQGNTTSSVSTYSTDITDVASVNATFKSIADRFRAVDVLINNAGYLPDLARFDQSDFDDWWSAFEVNVKGPANTVRSFLQIASPGATLINITSNLAHLPPYPGTSAYTASKIATVRFMEFIQQEHPHLRVFNLHPGLIATEMSAKSSTESSQESVDLPAKFCLWLVDPKADFLKNRLVWSSWDVDELEQRKEEIVQGSLLTVGLKGF</sequence>
<dbReference type="PRINTS" id="PR00081">
    <property type="entry name" value="GDHRDH"/>
</dbReference>
<dbReference type="EMBL" id="DS028093">
    <property type="protein sequence ID" value="KMP01089.1"/>
    <property type="molecule type" value="Genomic_DNA"/>
</dbReference>
<dbReference type="Proteomes" id="UP000054565">
    <property type="component" value="Unassembled WGS sequence"/>
</dbReference>
<evidence type="ECO:0000256" key="1">
    <source>
        <dbReference type="ARBA" id="ARBA00006484"/>
    </source>
</evidence>
<name>A0A0J6Y281_COCIT</name>
<dbReference type="Gene3D" id="3.40.50.720">
    <property type="entry name" value="NAD(P)-binding Rossmann-like Domain"/>
    <property type="match status" value="1"/>
</dbReference>
<dbReference type="STRING" id="404692.A0A0J6Y281"/>
<evidence type="ECO:0000313" key="7">
    <source>
        <dbReference type="Proteomes" id="UP000054565"/>
    </source>
</evidence>
<evidence type="ECO:0000256" key="5">
    <source>
        <dbReference type="RuleBase" id="RU000363"/>
    </source>
</evidence>
<protein>
    <submittedName>
        <fullName evidence="6">Short-chain dehydrogenase/reductase SDR</fullName>
    </submittedName>
</protein>
<dbReference type="OrthoDB" id="1933717at2759"/>
<evidence type="ECO:0000256" key="2">
    <source>
        <dbReference type="ARBA" id="ARBA00022857"/>
    </source>
</evidence>
<dbReference type="PRINTS" id="PR00080">
    <property type="entry name" value="SDRFAMILY"/>
</dbReference>
<dbReference type="PANTHER" id="PTHR44196">
    <property type="entry name" value="DEHYDROGENASE/REDUCTASE SDR FAMILY MEMBER 7B"/>
    <property type="match status" value="1"/>
</dbReference>
<dbReference type="GO" id="GO:0016020">
    <property type="term" value="C:membrane"/>
    <property type="evidence" value="ECO:0007669"/>
    <property type="project" value="TreeGrafter"/>
</dbReference>
<dbReference type="InterPro" id="IPR002347">
    <property type="entry name" value="SDR_fam"/>
</dbReference>
<reference evidence="7" key="1">
    <citation type="journal article" date="2010" name="Genome Res.">
        <title>Population genomic sequencing of Coccidioides fungi reveals recent hybridization and transposon control.</title>
        <authorList>
            <person name="Neafsey D.E."/>
            <person name="Barker B.M."/>
            <person name="Sharpton T.J."/>
            <person name="Stajich J.E."/>
            <person name="Park D.J."/>
            <person name="Whiston E."/>
            <person name="Hung C.-Y."/>
            <person name="McMahan C."/>
            <person name="White J."/>
            <person name="Sykes S."/>
            <person name="Heiman D."/>
            <person name="Young S."/>
            <person name="Zeng Q."/>
            <person name="Abouelleil A."/>
            <person name="Aftuck L."/>
            <person name="Bessette D."/>
            <person name="Brown A."/>
            <person name="FitzGerald M."/>
            <person name="Lui A."/>
            <person name="Macdonald J.P."/>
            <person name="Priest M."/>
            <person name="Orbach M.J."/>
            <person name="Galgiani J.N."/>
            <person name="Kirkland T.N."/>
            <person name="Cole G.T."/>
            <person name="Birren B.W."/>
            <person name="Henn M.R."/>
            <person name="Taylor J.W."/>
            <person name="Rounsley S.D."/>
        </authorList>
    </citation>
    <scope>NUCLEOTIDE SEQUENCE [LARGE SCALE GENOMIC DNA]</scope>
    <source>
        <strain evidence="7">RMSCC 2394</strain>
    </source>
</reference>
<dbReference type="InterPro" id="IPR036291">
    <property type="entry name" value="NAD(P)-bd_dom_sf"/>
</dbReference>
<dbReference type="InterPro" id="IPR020904">
    <property type="entry name" value="Sc_DH/Rdtase_CS"/>
</dbReference>
<dbReference type="SUPFAM" id="SSF51735">
    <property type="entry name" value="NAD(P)-binding Rossmann-fold domains"/>
    <property type="match status" value="1"/>
</dbReference>
<evidence type="ECO:0000256" key="4">
    <source>
        <dbReference type="ARBA" id="ARBA00037096"/>
    </source>
</evidence>